<dbReference type="RefSeq" id="WP_049990290.1">
    <property type="nucleotide sequence ID" value="NZ_FOIS01000001.1"/>
</dbReference>
<dbReference type="InterPro" id="IPR006015">
    <property type="entry name" value="Universal_stress_UspA"/>
</dbReference>
<dbReference type="AlphaFoldDB" id="A0A1I0LX98"/>
<evidence type="ECO:0000256" key="1">
    <source>
        <dbReference type="ARBA" id="ARBA00008791"/>
    </source>
</evidence>
<dbReference type="PRINTS" id="PR01438">
    <property type="entry name" value="UNVRSLSTRESS"/>
</dbReference>
<dbReference type="OrthoDB" id="281037at2157"/>
<gene>
    <name evidence="3" type="ORF">SAMN05216285_0058</name>
</gene>
<keyword evidence="4" id="KW-1185">Reference proteome</keyword>
<dbReference type="InterPro" id="IPR006016">
    <property type="entry name" value="UspA"/>
</dbReference>
<dbReference type="PANTHER" id="PTHR46268:SF6">
    <property type="entry name" value="UNIVERSAL STRESS PROTEIN UP12"/>
    <property type="match status" value="1"/>
</dbReference>
<protein>
    <submittedName>
        <fullName evidence="3">Nucleotide-binding universal stress protein, UspA family</fullName>
    </submittedName>
</protein>
<evidence type="ECO:0000313" key="4">
    <source>
        <dbReference type="Proteomes" id="UP000183275"/>
    </source>
</evidence>
<dbReference type="PANTHER" id="PTHR46268">
    <property type="entry name" value="STRESS RESPONSE PROTEIN NHAX"/>
    <property type="match status" value="1"/>
</dbReference>
<sequence>MYEILLAVDSNVEQSLRSAAVVTGLPRASDEIEVTALNVFEEFDATDAGGRASSEDLFEDQPAPESLERTVEFLTEHGVSSTAERRHGEPPEEITNAARELDVDLIVMGGRRRSPVGKALFGSVVQAVLLDADRPVTVSLSD</sequence>
<feature type="domain" description="UspA" evidence="2">
    <location>
        <begin position="4"/>
        <end position="138"/>
    </location>
</feature>
<organism evidence="3 4">
    <name type="scientific">Natrinema salifodinae</name>
    <dbReference type="NCBI Taxonomy" id="1202768"/>
    <lineage>
        <taxon>Archaea</taxon>
        <taxon>Methanobacteriati</taxon>
        <taxon>Methanobacteriota</taxon>
        <taxon>Stenosarchaea group</taxon>
        <taxon>Halobacteria</taxon>
        <taxon>Halobacteriales</taxon>
        <taxon>Natrialbaceae</taxon>
        <taxon>Natrinema</taxon>
    </lineage>
</organism>
<dbReference type="Gene3D" id="3.40.50.620">
    <property type="entry name" value="HUPs"/>
    <property type="match status" value="1"/>
</dbReference>
<accession>A0A1I0LX98</accession>
<evidence type="ECO:0000313" key="3">
    <source>
        <dbReference type="EMBL" id="SEV80024.1"/>
    </source>
</evidence>
<proteinExistence type="inferred from homology"/>
<dbReference type="Pfam" id="PF00582">
    <property type="entry name" value="Usp"/>
    <property type="match status" value="1"/>
</dbReference>
<comment type="similarity">
    <text evidence="1">Belongs to the universal stress protein A family.</text>
</comment>
<dbReference type="SUPFAM" id="SSF52402">
    <property type="entry name" value="Adenine nucleotide alpha hydrolases-like"/>
    <property type="match status" value="1"/>
</dbReference>
<dbReference type="CDD" id="cd00293">
    <property type="entry name" value="USP-like"/>
    <property type="match status" value="1"/>
</dbReference>
<reference evidence="4" key="1">
    <citation type="submission" date="2016-10" db="EMBL/GenBank/DDBJ databases">
        <authorList>
            <person name="Varghese N."/>
        </authorList>
    </citation>
    <scope>NUCLEOTIDE SEQUENCE [LARGE SCALE GENOMIC DNA]</scope>
    <source>
        <strain evidence="4">CGMCC 1.12284</strain>
    </source>
</reference>
<dbReference type="EMBL" id="FOIS01000001">
    <property type="protein sequence ID" value="SEV80024.1"/>
    <property type="molecule type" value="Genomic_DNA"/>
</dbReference>
<dbReference type="eggNOG" id="arCOG03050">
    <property type="taxonomic scope" value="Archaea"/>
</dbReference>
<dbReference type="InterPro" id="IPR014729">
    <property type="entry name" value="Rossmann-like_a/b/a_fold"/>
</dbReference>
<dbReference type="Proteomes" id="UP000183275">
    <property type="component" value="Unassembled WGS sequence"/>
</dbReference>
<name>A0A1I0LX98_9EURY</name>
<evidence type="ECO:0000259" key="2">
    <source>
        <dbReference type="Pfam" id="PF00582"/>
    </source>
</evidence>